<dbReference type="AlphaFoldDB" id="A0A1N7PZJ7"/>
<dbReference type="InterPro" id="IPR017900">
    <property type="entry name" value="4Fe4S_Fe_S_CS"/>
</dbReference>
<keyword evidence="1 6" id="KW-0004">4Fe-4S</keyword>
<evidence type="ECO:0000256" key="4">
    <source>
        <dbReference type="ARBA" id="ARBA00023004"/>
    </source>
</evidence>
<proteinExistence type="predicted"/>
<dbReference type="InterPro" id="IPR012257">
    <property type="entry name" value="Glc_ox_4Fe-4S"/>
</dbReference>
<keyword evidence="5 6" id="KW-0411">Iron-sulfur</keyword>
<dbReference type="InterPro" id="IPR017896">
    <property type="entry name" value="4Fe4S_Fe-S-bd"/>
</dbReference>
<dbReference type="PANTHER" id="PTHR32479:SF17">
    <property type="entry name" value="GLYCOLATE OXIDASE IRON-SULFUR SUBUNIT"/>
    <property type="match status" value="1"/>
</dbReference>
<evidence type="ECO:0000259" key="7">
    <source>
        <dbReference type="PROSITE" id="PS51379"/>
    </source>
</evidence>
<dbReference type="RefSeq" id="WP_076526378.1">
    <property type="nucleotide sequence ID" value="NZ_CP048103.1"/>
</dbReference>
<dbReference type="PIRSF" id="PIRSF000139">
    <property type="entry name" value="Glc_ox_4Fe-4S"/>
    <property type="match status" value="1"/>
</dbReference>
<keyword evidence="6" id="KW-0813">Transport</keyword>
<keyword evidence="4 6" id="KW-0408">Iron</keyword>
<dbReference type="OrthoDB" id="9770306at2"/>
<name>A0A1N7PZJ7_9BACL</name>
<evidence type="ECO:0000313" key="8">
    <source>
        <dbReference type="EMBL" id="SIT16048.1"/>
    </source>
</evidence>
<keyword evidence="6" id="KW-0249">Electron transport</keyword>
<sequence>MEKSCSGNVAAPCNQGLGNYLAGDVPDETKWADCVHCGLCLEACPTYLETGHEHQSPRGRVHLIQAVAEGKVELNAQFMDPVFTCLDCRACETACPANVQVGGLIEEARGQVRRALPLTGWKGRMSRFFLHGVFPKPRRLERLGRVLHLLRKSRLPDVARKTGVIRWFPAHLDQLEQVTPQIGVPVRKQFPEIVPAQGERKKRVAILTGCVMDLVFSHVNEATIRVLTRNGYEVHIPKEQTCCGALHVHAGEREAGRRLARRNIEAFADAEAVLVNAAGCGCAMQEYPEWFREDPKMREIAEDFAAKVSDVSQFLYDHGFEKPAGRIAARVTYHDACHLAHGQGVRDEPRKLLKEIPGLELVEMPEADRCCGSAGIYNLTHPEMAGAILKQKMEYVPEGAELISMGNPGCMLQMAMGVLRHGPKAEVVHTMELLDGSYRKGEEPCSEEKSDGPTP</sequence>
<feature type="domain" description="4Fe-4S ferredoxin-type" evidence="7">
    <location>
        <begin position="25"/>
        <end position="53"/>
    </location>
</feature>
<accession>A0A1N7PZJ7</accession>
<dbReference type="PROSITE" id="PS51379">
    <property type="entry name" value="4FE4S_FER_2"/>
    <property type="match status" value="2"/>
</dbReference>
<dbReference type="Pfam" id="PF13183">
    <property type="entry name" value="Fer4_8"/>
    <property type="match status" value="1"/>
</dbReference>
<comment type="catalytic activity">
    <reaction evidence="6">
        <text>(R)-lactate + A = pyruvate + AH2</text>
        <dbReference type="Rhea" id="RHEA:15089"/>
        <dbReference type="ChEBI" id="CHEBI:13193"/>
        <dbReference type="ChEBI" id="CHEBI:15361"/>
        <dbReference type="ChEBI" id="CHEBI:16004"/>
        <dbReference type="ChEBI" id="CHEBI:17499"/>
    </reaction>
</comment>
<comment type="function">
    <text evidence="6">Component of a complex that catalyzes the oxidation of glycolate to glyoxylate.</text>
</comment>
<dbReference type="GO" id="GO:0019154">
    <property type="term" value="F:glycolate dehydrogenase activity"/>
    <property type="evidence" value="ECO:0007669"/>
    <property type="project" value="UniProtKB-EC"/>
</dbReference>
<evidence type="ECO:0000256" key="3">
    <source>
        <dbReference type="ARBA" id="ARBA00022737"/>
    </source>
</evidence>
<evidence type="ECO:0000256" key="2">
    <source>
        <dbReference type="ARBA" id="ARBA00022723"/>
    </source>
</evidence>
<dbReference type="SUPFAM" id="SSF46548">
    <property type="entry name" value="alpha-helical ferredoxin"/>
    <property type="match status" value="1"/>
</dbReference>
<gene>
    <name evidence="8" type="ORF">SAMN05421790_11632</name>
</gene>
<dbReference type="InterPro" id="IPR004017">
    <property type="entry name" value="Cys_rich_dom"/>
</dbReference>
<dbReference type="Gene3D" id="1.10.1060.10">
    <property type="entry name" value="Alpha-helical ferredoxin"/>
    <property type="match status" value="1"/>
</dbReference>
<comment type="cofactor">
    <cofactor evidence="6">
        <name>[4Fe-4S] cluster</name>
        <dbReference type="ChEBI" id="CHEBI:49883"/>
    </cofactor>
    <text evidence="6">Binds 2 [4Fe-4S] clusters.</text>
</comment>
<dbReference type="Pfam" id="PF02754">
    <property type="entry name" value="CCG"/>
    <property type="match status" value="2"/>
</dbReference>
<evidence type="ECO:0000256" key="6">
    <source>
        <dbReference type="PIRNR" id="PIRNR000139"/>
    </source>
</evidence>
<dbReference type="PANTHER" id="PTHR32479">
    <property type="entry name" value="GLYCOLATE OXIDASE IRON-SULFUR SUBUNIT"/>
    <property type="match status" value="1"/>
</dbReference>
<dbReference type="EC" id="1.1.99.14" evidence="6"/>
<dbReference type="EMBL" id="FTOD01000016">
    <property type="protein sequence ID" value="SIT16048.1"/>
    <property type="molecule type" value="Genomic_DNA"/>
</dbReference>
<dbReference type="Proteomes" id="UP000186795">
    <property type="component" value="Unassembled WGS sequence"/>
</dbReference>
<feature type="domain" description="4Fe-4S ferredoxin-type" evidence="7">
    <location>
        <begin position="75"/>
        <end position="99"/>
    </location>
</feature>
<comment type="catalytic activity">
    <reaction evidence="6">
        <text>glycolate + A = glyoxylate + AH2</text>
        <dbReference type="Rhea" id="RHEA:21264"/>
        <dbReference type="ChEBI" id="CHEBI:13193"/>
        <dbReference type="ChEBI" id="CHEBI:17499"/>
        <dbReference type="ChEBI" id="CHEBI:29805"/>
        <dbReference type="ChEBI" id="CHEBI:36655"/>
        <dbReference type="EC" id="1.1.99.14"/>
    </reaction>
</comment>
<keyword evidence="9" id="KW-1185">Reference proteome</keyword>
<evidence type="ECO:0000256" key="5">
    <source>
        <dbReference type="ARBA" id="ARBA00023014"/>
    </source>
</evidence>
<evidence type="ECO:0000256" key="1">
    <source>
        <dbReference type="ARBA" id="ARBA00022485"/>
    </source>
</evidence>
<dbReference type="InterPro" id="IPR009051">
    <property type="entry name" value="Helical_ferredxn"/>
</dbReference>
<dbReference type="GO" id="GO:0046872">
    <property type="term" value="F:metal ion binding"/>
    <property type="evidence" value="ECO:0007669"/>
    <property type="project" value="UniProtKB-UniRule"/>
</dbReference>
<reference evidence="9" key="1">
    <citation type="submission" date="2017-01" db="EMBL/GenBank/DDBJ databases">
        <authorList>
            <person name="Varghese N."/>
            <person name="Submissions S."/>
        </authorList>
    </citation>
    <scope>NUCLEOTIDE SEQUENCE [LARGE SCALE GENOMIC DNA]</scope>
    <source>
        <strain evidence="9">DSM 45196</strain>
    </source>
</reference>
<protein>
    <recommendedName>
        <fullName evidence="6">Glycolate oxidase iron-sulfur subunit</fullName>
        <ecNumber evidence="6">1.1.99.14</ecNumber>
    </recommendedName>
</protein>
<organism evidence="8 9">
    <name type="scientific">Kroppenstedtia eburnea</name>
    <dbReference type="NCBI Taxonomy" id="714067"/>
    <lineage>
        <taxon>Bacteria</taxon>
        <taxon>Bacillati</taxon>
        <taxon>Bacillota</taxon>
        <taxon>Bacilli</taxon>
        <taxon>Bacillales</taxon>
        <taxon>Thermoactinomycetaceae</taxon>
        <taxon>Kroppenstedtia</taxon>
    </lineage>
</organism>
<dbReference type="PROSITE" id="PS00198">
    <property type="entry name" value="4FE4S_FER_1"/>
    <property type="match status" value="2"/>
</dbReference>
<keyword evidence="3" id="KW-0677">Repeat</keyword>
<evidence type="ECO:0000313" key="9">
    <source>
        <dbReference type="Proteomes" id="UP000186795"/>
    </source>
</evidence>
<dbReference type="GO" id="GO:0051539">
    <property type="term" value="F:4 iron, 4 sulfur cluster binding"/>
    <property type="evidence" value="ECO:0007669"/>
    <property type="project" value="UniProtKB-UniRule"/>
</dbReference>
<keyword evidence="2 6" id="KW-0479">Metal-binding</keyword>